<evidence type="ECO:0000256" key="11">
    <source>
        <dbReference type="SAM" id="SignalP"/>
    </source>
</evidence>
<reference evidence="12" key="1">
    <citation type="submission" date="2021-06" db="EMBL/GenBank/DDBJ databases">
        <authorList>
            <person name="Bhat W.W."/>
            <person name="Johnson S."/>
            <person name="Hamberger B."/>
            <person name="Lau K."/>
            <person name="Buell R."/>
            <person name="Matsumoto S."/>
        </authorList>
    </citation>
    <scope>NUCLEOTIDE SEQUENCE</scope>
</reference>
<dbReference type="Gene3D" id="1.10.630.10">
    <property type="entry name" value="Cytochrome P450"/>
    <property type="match status" value="1"/>
</dbReference>
<dbReference type="PANTHER" id="PTHR47947">
    <property type="entry name" value="CYTOCHROME P450 82C3-RELATED"/>
    <property type="match status" value="1"/>
</dbReference>
<keyword evidence="8" id="KW-0472">Membrane</keyword>
<evidence type="ECO:0000256" key="4">
    <source>
        <dbReference type="ARBA" id="ARBA00022723"/>
    </source>
</evidence>
<comment type="similarity">
    <text evidence="2 10">Belongs to the cytochrome P450 family.</text>
</comment>
<evidence type="ECO:0000256" key="9">
    <source>
        <dbReference type="PIRSR" id="PIRSR602401-1"/>
    </source>
</evidence>
<keyword evidence="4 9" id="KW-0479">Metal-binding</keyword>
<dbReference type="GO" id="GO:0004497">
    <property type="term" value="F:monooxygenase activity"/>
    <property type="evidence" value="ECO:0007669"/>
    <property type="project" value="UniProtKB-KW"/>
</dbReference>
<accession>A0A977Q558</accession>
<evidence type="ECO:0000256" key="3">
    <source>
        <dbReference type="ARBA" id="ARBA00022617"/>
    </source>
</evidence>
<evidence type="ECO:0000256" key="7">
    <source>
        <dbReference type="ARBA" id="ARBA00023033"/>
    </source>
</evidence>
<dbReference type="EMBL" id="MZ485375">
    <property type="protein sequence ID" value="UXF47990.1"/>
    <property type="molecule type" value="mRNA"/>
</dbReference>
<dbReference type="GO" id="GO:0020037">
    <property type="term" value="F:heme binding"/>
    <property type="evidence" value="ECO:0007669"/>
    <property type="project" value="InterPro"/>
</dbReference>
<evidence type="ECO:0000256" key="8">
    <source>
        <dbReference type="ARBA" id="ARBA00023136"/>
    </source>
</evidence>
<dbReference type="InterPro" id="IPR036396">
    <property type="entry name" value="Cyt_P450_sf"/>
</dbReference>
<feature type="chain" id="PRO_5038047192" evidence="11">
    <location>
        <begin position="21"/>
        <end position="501"/>
    </location>
</feature>
<dbReference type="SUPFAM" id="SSF48264">
    <property type="entry name" value="Cytochrome P450"/>
    <property type="match status" value="1"/>
</dbReference>
<dbReference type="CDD" id="cd20653">
    <property type="entry name" value="CYP81"/>
    <property type="match status" value="1"/>
</dbReference>
<keyword evidence="7 10" id="KW-0503">Monooxygenase</keyword>
<dbReference type="GO" id="GO:0016705">
    <property type="term" value="F:oxidoreductase activity, acting on paired donors, with incorporation or reduction of molecular oxygen"/>
    <property type="evidence" value="ECO:0007669"/>
    <property type="project" value="InterPro"/>
</dbReference>
<feature type="binding site" description="axial binding residue" evidence="9">
    <location>
        <position position="438"/>
    </location>
    <ligand>
        <name>heme</name>
        <dbReference type="ChEBI" id="CHEBI:30413"/>
    </ligand>
    <ligandPart>
        <name>Fe</name>
        <dbReference type="ChEBI" id="CHEBI:18248"/>
    </ligandPart>
</feature>
<dbReference type="InterPro" id="IPR017972">
    <property type="entry name" value="Cyt_P450_CS"/>
</dbReference>
<dbReference type="AlphaFoldDB" id="A0A977Q558"/>
<dbReference type="PROSITE" id="PS00086">
    <property type="entry name" value="CYTOCHROME_P450"/>
    <property type="match status" value="1"/>
</dbReference>
<dbReference type="InterPro" id="IPR050651">
    <property type="entry name" value="Plant_Cytochrome_P450_Monoox"/>
</dbReference>
<evidence type="ECO:0000256" key="2">
    <source>
        <dbReference type="ARBA" id="ARBA00010617"/>
    </source>
</evidence>
<keyword evidence="11" id="KW-0732">Signal</keyword>
<dbReference type="InterPro" id="IPR002401">
    <property type="entry name" value="Cyt_P450_E_grp-I"/>
</dbReference>
<dbReference type="PANTHER" id="PTHR47947:SF57">
    <property type="entry name" value="CYTOCHROME P450 81F3-LIKE"/>
    <property type="match status" value="1"/>
</dbReference>
<evidence type="ECO:0000256" key="1">
    <source>
        <dbReference type="ARBA" id="ARBA00004370"/>
    </source>
</evidence>
<name>A0A977Q558_9ROSI</name>
<evidence type="ECO:0000256" key="6">
    <source>
        <dbReference type="ARBA" id="ARBA00023004"/>
    </source>
</evidence>
<feature type="signal peptide" evidence="11">
    <location>
        <begin position="1"/>
        <end position="20"/>
    </location>
</feature>
<dbReference type="PRINTS" id="PR00463">
    <property type="entry name" value="EP450I"/>
</dbReference>
<evidence type="ECO:0000313" key="12">
    <source>
        <dbReference type="EMBL" id="UXF47990.1"/>
    </source>
</evidence>
<evidence type="ECO:0000256" key="5">
    <source>
        <dbReference type="ARBA" id="ARBA00023002"/>
    </source>
</evidence>
<sequence>MDDNIFLSSLFFLLLSLILAVNGLFLRKKTNPARNLPPTPSGRLPIIGHLHLLKEPLHRTLLYLSQKHGPVFSLQLGSRLMVVVSSASVAAECFTRNDVVLANRPKFIAGKYFAYNFSSIGNAPYGDHWRNLRRLAAVETLSASRLNLSSAIRQEEIEALLRRLYRVSASDFAQVELKSAFSELTLNIMMRTIVGKTQFGDRRFKELIQEMFELAVSSYPGDFLPFLNLVDYSGYLNRVKTLGRKLDALWQFLIDDYRKNKSELGTEDINTMIGHLVSLQQLQPEYYTDEMIKGHIMSMLAAGTDTSAVTLEWSLSNLLNHPEVLKKATEEIDAQINSDRLVEESDLPKLQYLKSVISETLRLYPAAPLLVPHEASAGCNIGGFDVPNGAILIANAWAIHRDPTVWDDPTCFNPERFRGVEDDSSGKMLPFGLGRRACPGMRLAGRVLGVALGSLLRCFEWKKVSEEEIDMGEGHGLTMPKLQPLVAMCKRRPIAHMLLGT</sequence>
<dbReference type="GO" id="GO:0016020">
    <property type="term" value="C:membrane"/>
    <property type="evidence" value="ECO:0007669"/>
    <property type="project" value="UniProtKB-SubCell"/>
</dbReference>
<dbReference type="InterPro" id="IPR001128">
    <property type="entry name" value="Cyt_P450"/>
</dbReference>
<evidence type="ECO:0000256" key="10">
    <source>
        <dbReference type="RuleBase" id="RU000461"/>
    </source>
</evidence>
<dbReference type="Pfam" id="PF00067">
    <property type="entry name" value="p450"/>
    <property type="match status" value="1"/>
</dbReference>
<comment type="subcellular location">
    <subcellularLocation>
        <location evidence="1">Membrane</location>
    </subcellularLocation>
</comment>
<comment type="cofactor">
    <cofactor evidence="9">
        <name>heme</name>
        <dbReference type="ChEBI" id="CHEBI:30413"/>
    </cofactor>
</comment>
<protein>
    <submittedName>
        <fullName evidence="12">Cytochrome P450 CYP82-1</fullName>
    </submittedName>
</protein>
<keyword evidence="5 10" id="KW-0560">Oxidoreductase</keyword>
<keyword evidence="6 9" id="KW-0408">Iron</keyword>
<dbReference type="GO" id="GO:0005506">
    <property type="term" value="F:iron ion binding"/>
    <property type="evidence" value="ECO:0007669"/>
    <property type="project" value="InterPro"/>
</dbReference>
<proteinExistence type="evidence at transcript level"/>
<dbReference type="FunFam" id="1.10.630.10:FF:000023">
    <property type="entry name" value="Cytochrome P450 family protein"/>
    <property type="match status" value="1"/>
</dbReference>
<organism evidence="12">
    <name type="scientific">Daphne genkwa</name>
    <dbReference type="NCBI Taxonomy" id="1477590"/>
    <lineage>
        <taxon>Eukaryota</taxon>
        <taxon>Viridiplantae</taxon>
        <taxon>Streptophyta</taxon>
        <taxon>Embryophyta</taxon>
        <taxon>Tracheophyta</taxon>
        <taxon>Spermatophyta</taxon>
        <taxon>Magnoliopsida</taxon>
        <taxon>eudicotyledons</taxon>
        <taxon>Gunneridae</taxon>
        <taxon>Pentapetalae</taxon>
        <taxon>rosids</taxon>
        <taxon>malvids</taxon>
        <taxon>Malvales</taxon>
        <taxon>Thymelaeaceae</taxon>
        <taxon>Daphne</taxon>
    </lineage>
</organism>
<keyword evidence="3 9" id="KW-0349">Heme</keyword>
<dbReference type="PRINTS" id="PR00385">
    <property type="entry name" value="P450"/>
</dbReference>